<dbReference type="InterPro" id="IPR050105">
    <property type="entry name" value="MoCo_biosynth_MoaA/MoaC"/>
</dbReference>
<keyword evidence="9" id="KW-0342">GTP-binding</keyword>
<feature type="region of interest" description="Disordered" evidence="12">
    <location>
        <begin position="404"/>
        <end position="427"/>
    </location>
</feature>
<dbReference type="EMBL" id="CAWUHC010000056">
    <property type="protein sequence ID" value="CAK7225842.1"/>
    <property type="molecule type" value="Genomic_DNA"/>
</dbReference>
<dbReference type="HAMAP" id="MF_01224_B">
    <property type="entry name" value="MoaC_B"/>
    <property type="match status" value="1"/>
</dbReference>
<gene>
    <name evidence="14" type="ORF">SBRCBS47491_006026</name>
</gene>
<comment type="caution">
    <text evidence="14">The sequence shown here is derived from an EMBL/GenBank/DDBJ whole genome shotgun (WGS) entry which is preliminary data.</text>
</comment>
<dbReference type="Gene3D" id="3.20.20.70">
    <property type="entry name" value="Aldolase class I"/>
    <property type="match status" value="1"/>
</dbReference>
<dbReference type="CDD" id="cd01420">
    <property type="entry name" value="MoaC_PE"/>
    <property type="match status" value="1"/>
</dbReference>
<evidence type="ECO:0000256" key="5">
    <source>
        <dbReference type="ARBA" id="ARBA00022723"/>
    </source>
</evidence>
<evidence type="ECO:0000256" key="4">
    <source>
        <dbReference type="ARBA" id="ARBA00022691"/>
    </source>
</evidence>
<dbReference type="NCBIfam" id="TIGR00581">
    <property type="entry name" value="moaC"/>
    <property type="match status" value="1"/>
</dbReference>
<dbReference type="Proteomes" id="UP001642406">
    <property type="component" value="Unassembled WGS sequence"/>
</dbReference>
<evidence type="ECO:0000313" key="15">
    <source>
        <dbReference type="Proteomes" id="UP001642406"/>
    </source>
</evidence>
<keyword evidence="4" id="KW-0949">S-adenosyl-L-methionine</keyword>
<evidence type="ECO:0000256" key="8">
    <source>
        <dbReference type="ARBA" id="ARBA00023014"/>
    </source>
</evidence>
<dbReference type="SUPFAM" id="SSF102114">
    <property type="entry name" value="Radical SAM enzymes"/>
    <property type="match status" value="1"/>
</dbReference>
<dbReference type="InterPro" id="IPR036522">
    <property type="entry name" value="MoaC_sf"/>
</dbReference>
<dbReference type="InterPro" id="IPR023045">
    <property type="entry name" value="MoaC"/>
</dbReference>
<sequence length="607" mass="66046">MPEEGVELSPARNLLTTPEIVLLANVFVAQGVNKIRLTGGEPTVRRDILPLMRQLGALQRLGLRELCLTTNGLALHRKLDAMVEAGLTGVNLSLDTLDPLQFRLMTRREGFSAVQRSMNRILEMNKAGAGVRLKINCVVMRGLNEREIGDFVALTRDNDLEVRFIEYMPFDGNRWSTDKMVSFNEMLERIGAQYPTLRRTAVDAHHNGPHETSKTYEVPGFAGRVGFITSMTQNFCGGCNRLRITSDGSLKVCLFGNAEVSLRDIMRKANGDEPIDEVAMAELVRLAREAASAVTAKDPNLEIPLSDVLPNAPELLDIIGMAVKRKKERHAGIGELEHMKNRPMILIDQHRHPAKIQLTDGVGLVRSWDRQPLSKSSMRFRPAHSSSVHLSRILPVPYGRAYYSTTGGPKPKGADEAGRTTSTQDLSEEPCLTHVSASGTAHMVAVGDKAVTKRTAAAACTVHFSSPVAAALVRANDMAKGDVLGVARIAGIMAAKRTADLIPLCHPLALSHVAVDVTVADDSSNSGHDSSYDYGHVDIRATVRCEGKTGVEMEALTAASVTALTVFDMCKAVDKGMRIDNLRVVFKEGGKSGRWEESNKATDGDAK</sequence>
<organism evidence="14 15">
    <name type="scientific">Sporothrix bragantina</name>
    <dbReference type="NCBI Taxonomy" id="671064"/>
    <lineage>
        <taxon>Eukaryota</taxon>
        <taxon>Fungi</taxon>
        <taxon>Dikarya</taxon>
        <taxon>Ascomycota</taxon>
        <taxon>Pezizomycotina</taxon>
        <taxon>Sordariomycetes</taxon>
        <taxon>Sordariomycetidae</taxon>
        <taxon>Ophiostomatales</taxon>
        <taxon>Ophiostomataceae</taxon>
        <taxon>Sporothrix</taxon>
    </lineage>
</organism>
<evidence type="ECO:0000256" key="10">
    <source>
        <dbReference type="ARBA" id="ARBA00023150"/>
    </source>
</evidence>
<evidence type="ECO:0000256" key="9">
    <source>
        <dbReference type="ARBA" id="ARBA00023134"/>
    </source>
</evidence>
<dbReference type="Pfam" id="PF04055">
    <property type="entry name" value="Radical_SAM"/>
    <property type="match status" value="1"/>
</dbReference>
<dbReference type="InterPro" id="IPR013785">
    <property type="entry name" value="Aldolase_TIM"/>
</dbReference>
<evidence type="ECO:0000256" key="2">
    <source>
        <dbReference type="ARBA" id="ARBA00005046"/>
    </source>
</evidence>
<dbReference type="PROSITE" id="PS51918">
    <property type="entry name" value="RADICAL_SAM"/>
    <property type="match status" value="1"/>
</dbReference>
<dbReference type="InterPro" id="IPR007197">
    <property type="entry name" value="rSAM"/>
</dbReference>
<dbReference type="InterPro" id="IPR058240">
    <property type="entry name" value="rSAM_sf"/>
</dbReference>
<evidence type="ECO:0000313" key="14">
    <source>
        <dbReference type="EMBL" id="CAK7225842.1"/>
    </source>
</evidence>
<evidence type="ECO:0000256" key="1">
    <source>
        <dbReference type="ARBA" id="ARBA00001637"/>
    </source>
</evidence>
<dbReference type="PANTHER" id="PTHR22960">
    <property type="entry name" value="MOLYBDOPTERIN COFACTOR SYNTHESIS PROTEIN A"/>
    <property type="match status" value="1"/>
</dbReference>
<comment type="catalytic activity">
    <reaction evidence="1">
        <text>(8S)-3',8-cyclo-7,8-dihydroguanosine 5'-triphosphate = cyclic pyranopterin phosphate + diphosphate</text>
        <dbReference type="Rhea" id="RHEA:49580"/>
        <dbReference type="ChEBI" id="CHEBI:33019"/>
        <dbReference type="ChEBI" id="CHEBI:59648"/>
        <dbReference type="ChEBI" id="CHEBI:131766"/>
        <dbReference type="EC" id="4.6.1.17"/>
    </reaction>
</comment>
<evidence type="ECO:0000256" key="12">
    <source>
        <dbReference type="SAM" id="MobiDB-lite"/>
    </source>
</evidence>
<dbReference type="NCBIfam" id="NF006870">
    <property type="entry name" value="PRK09364.1"/>
    <property type="match status" value="1"/>
</dbReference>
<dbReference type="InterPro" id="IPR010505">
    <property type="entry name" value="MoaA_twitch"/>
</dbReference>
<comment type="pathway">
    <text evidence="2">Cofactor biosynthesis; molybdopterin biosynthesis.</text>
</comment>
<evidence type="ECO:0000259" key="13">
    <source>
        <dbReference type="PROSITE" id="PS51918"/>
    </source>
</evidence>
<proteinExistence type="inferred from homology"/>
<dbReference type="CDD" id="cd01335">
    <property type="entry name" value="Radical_SAM"/>
    <property type="match status" value="1"/>
</dbReference>
<keyword evidence="6" id="KW-0547">Nucleotide-binding</keyword>
<protein>
    <recommendedName>
        <fullName evidence="3">cyclic pyranopterin monophosphate synthase</fullName>
        <ecNumber evidence="3">4.6.1.17</ecNumber>
    </recommendedName>
</protein>
<keyword evidence="5" id="KW-0479">Metal-binding</keyword>
<dbReference type="EC" id="4.6.1.17" evidence="3"/>
<dbReference type="SUPFAM" id="SSF55040">
    <property type="entry name" value="Molybdenum cofactor biosynthesis protein C, MoaC"/>
    <property type="match status" value="1"/>
</dbReference>
<evidence type="ECO:0000256" key="3">
    <source>
        <dbReference type="ARBA" id="ARBA00012575"/>
    </source>
</evidence>
<keyword evidence="11" id="KW-0456">Lyase</keyword>
<evidence type="ECO:0000256" key="11">
    <source>
        <dbReference type="ARBA" id="ARBA00023239"/>
    </source>
</evidence>
<dbReference type="PANTHER" id="PTHR22960:SF0">
    <property type="entry name" value="MOLYBDENUM COFACTOR BIOSYNTHESIS PROTEIN 1"/>
    <property type="match status" value="1"/>
</dbReference>
<dbReference type="Gene3D" id="3.30.70.640">
    <property type="entry name" value="Molybdopterin cofactor biosynthesis C (MoaC) domain"/>
    <property type="match status" value="1"/>
</dbReference>
<keyword evidence="10" id="KW-0501">Molybdenum cofactor biosynthesis</keyword>
<accession>A0ABP0C2G2</accession>
<name>A0ABP0C2G2_9PEZI</name>
<keyword evidence="7" id="KW-0408">Iron</keyword>
<dbReference type="Pfam" id="PF06463">
    <property type="entry name" value="Mob_synth_C"/>
    <property type="match status" value="1"/>
</dbReference>
<dbReference type="InterPro" id="IPR047594">
    <property type="entry name" value="MoaC_bact/euk"/>
</dbReference>
<keyword evidence="15" id="KW-1185">Reference proteome</keyword>
<evidence type="ECO:0000256" key="7">
    <source>
        <dbReference type="ARBA" id="ARBA00023004"/>
    </source>
</evidence>
<dbReference type="Pfam" id="PF01967">
    <property type="entry name" value="MoaC"/>
    <property type="match status" value="1"/>
</dbReference>
<feature type="domain" description="Radical SAM core" evidence="13">
    <location>
        <begin position="1"/>
        <end position="203"/>
    </location>
</feature>
<dbReference type="InterPro" id="IPR002820">
    <property type="entry name" value="Mopterin_CF_biosynth-C_dom"/>
</dbReference>
<keyword evidence="8" id="KW-0411">Iron-sulfur</keyword>
<evidence type="ECO:0000256" key="6">
    <source>
        <dbReference type="ARBA" id="ARBA00022741"/>
    </source>
</evidence>
<reference evidence="14 15" key="1">
    <citation type="submission" date="2024-01" db="EMBL/GenBank/DDBJ databases">
        <authorList>
            <person name="Allen C."/>
            <person name="Tagirdzhanova G."/>
        </authorList>
    </citation>
    <scope>NUCLEOTIDE SEQUENCE [LARGE SCALE GENOMIC DNA]</scope>
</reference>
<dbReference type="CDD" id="cd21117">
    <property type="entry name" value="Twitch_MoaA"/>
    <property type="match status" value="1"/>
</dbReference>